<keyword evidence="1" id="KW-1133">Transmembrane helix</keyword>
<dbReference type="AlphaFoldDB" id="A0A1W2BMQ5"/>
<protein>
    <submittedName>
        <fullName evidence="2">Uncharacterized protein</fullName>
    </submittedName>
</protein>
<evidence type="ECO:0000313" key="3">
    <source>
        <dbReference type="Proteomes" id="UP000192674"/>
    </source>
</evidence>
<sequence length="163" mass="17338">MSLGVGVLHNGEEVLWTGRPVRQAPIDWVDVVACLFLLYCLGFPIAYGITTPAAFTLAACLPAALFLIRKRSTAVTYVLTNQRVLTQSSKGVDAVPLSLLPAPVVIQQRADSVGTVSFGSPSMLAQAVAVAFRGPGATHRRMQLVQIPQARNIASVIQTAQRG</sequence>
<reference evidence="2 3" key="1">
    <citation type="submission" date="2017-04" db="EMBL/GenBank/DDBJ databases">
        <authorList>
            <person name="Afonso C.L."/>
            <person name="Miller P.J."/>
            <person name="Scott M.A."/>
            <person name="Spackman E."/>
            <person name="Goraichik I."/>
            <person name="Dimitrov K.M."/>
            <person name="Suarez D.L."/>
            <person name="Swayne D.E."/>
        </authorList>
    </citation>
    <scope>NUCLEOTIDE SEQUENCE [LARGE SCALE GENOMIC DNA]</scope>
    <source>
        <strain evidence="2 3">DSM 43828</strain>
    </source>
</reference>
<accession>A0A1W2BMQ5</accession>
<keyword evidence="3" id="KW-1185">Reference proteome</keyword>
<gene>
    <name evidence="2" type="ORF">SAMN05661093_01832</name>
</gene>
<evidence type="ECO:0000256" key="1">
    <source>
        <dbReference type="SAM" id="Phobius"/>
    </source>
</evidence>
<keyword evidence="1" id="KW-0812">Transmembrane</keyword>
<dbReference type="Proteomes" id="UP000192674">
    <property type="component" value="Unassembled WGS sequence"/>
</dbReference>
<evidence type="ECO:0000313" key="2">
    <source>
        <dbReference type="EMBL" id="SMC74131.1"/>
    </source>
</evidence>
<feature type="transmembrane region" description="Helical" evidence="1">
    <location>
        <begin position="53"/>
        <end position="69"/>
    </location>
</feature>
<dbReference type="RefSeq" id="WP_084425429.1">
    <property type="nucleotide sequence ID" value="NZ_FWXV01000001.1"/>
</dbReference>
<organism evidence="2 3">
    <name type="scientific">Kibdelosporangium aridum</name>
    <dbReference type="NCBI Taxonomy" id="2030"/>
    <lineage>
        <taxon>Bacteria</taxon>
        <taxon>Bacillati</taxon>
        <taxon>Actinomycetota</taxon>
        <taxon>Actinomycetes</taxon>
        <taxon>Pseudonocardiales</taxon>
        <taxon>Pseudonocardiaceae</taxon>
        <taxon>Kibdelosporangium</taxon>
    </lineage>
</organism>
<keyword evidence="1" id="KW-0472">Membrane</keyword>
<dbReference type="EMBL" id="FWXV01000001">
    <property type="protein sequence ID" value="SMC74131.1"/>
    <property type="molecule type" value="Genomic_DNA"/>
</dbReference>
<dbReference type="OrthoDB" id="199424at2"/>
<proteinExistence type="predicted"/>
<name>A0A1W2BMQ5_KIBAR</name>